<dbReference type="PROSITE" id="PS50294">
    <property type="entry name" value="WD_REPEATS_REGION"/>
    <property type="match status" value="1"/>
</dbReference>
<dbReference type="SMART" id="SM00320">
    <property type="entry name" value="WD40"/>
    <property type="match status" value="2"/>
</dbReference>
<keyword evidence="1 3" id="KW-0853">WD repeat</keyword>
<gene>
    <name evidence="4" type="ORF">BSL78_02560</name>
</gene>
<sequence>MKEFGLQGHIETIFDCKFKPDNPDLLATASFDGTMKVWDVNSLTAVNSSPGNEGIIYSLSWAPAKASENTLTESVLINNTPQELPGNGVFIWDLNKGKTIKRFTEHAKASIFSVAWNQKDSRRIASCAADSFCIVREVDGKILQKYRHPGSVFGCDWSPNNKKGKEEGIRHVEGLRKEGVGGGG</sequence>
<keyword evidence="5" id="KW-1185">Reference proteome</keyword>
<protein>
    <submittedName>
        <fullName evidence="4">Putative WD repeat-containing protein 17</fullName>
    </submittedName>
</protein>
<dbReference type="EMBL" id="MRZV01000054">
    <property type="protein sequence ID" value="PIK60533.1"/>
    <property type="molecule type" value="Genomic_DNA"/>
</dbReference>
<dbReference type="AlphaFoldDB" id="A0A2G8LJV6"/>
<evidence type="ECO:0000256" key="2">
    <source>
        <dbReference type="ARBA" id="ARBA00022737"/>
    </source>
</evidence>
<proteinExistence type="predicted"/>
<comment type="caution">
    <text evidence="4">The sequence shown here is derived from an EMBL/GenBank/DDBJ whole genome shotgun (WGS) entry which is preliminary data.</text>
</comment>
<dbReference type="InterPro" id="IPR036322">
    <property type="entry name" value="WD40_repeat_dom_sf"/>
</dbReference>
<dbReference type="Gene3D" id="2.130.10.10">
    <property type="entry name" value="YVTN repeat-like/Quinoprotein amine dehydrogenase"/>
    <property type="match status" value="2"/>
</dbReference>
<dbReference type="SUPFAM" id="SSF50978">
    <property type="entry name" value="WD40 repeat-like"/>
    <property type="match status" value="1"/>
</dbReference>
<dbReference type="Pfam" id="PF00400">
    <property type="entry name" value="WD40"/>
    <property type="match status" value="2"/>
</dbReference>
<dbReference type="STRING" id="307972.A0A2G8LJV6"/>
<evidence type="ECO:0000256" key="1">
    <source>
        <dbReference type="ARBA" id="ARBA00022574"/>
    </source>
</evidence>
<accession>A0A2G8LJV6</accession>
<reference evidence="4 5" key="1">
    <citation type="journal article" date="2017" name="PLoS Biol.">
        <title>The sea cucumber genome provides insights into morphological evolution and visceral regeneration.</title>
        <authorList>
            <person name="Zhang X."/>
            <person name="Sun L."/>
            <person name="Yuan J."/>
            <person name="Sun Y."/>
            <person name="Gao Y."/>
            <person name="Zhang L."/>
            <person name="Li S."/>
            <person name="Dai H."/>
            <person name="Hamel J.F."/>
            <person name="Liu C."/>
            <person name="Yu Y."/>
            <person name="Liu S."/>
            <person name="Lin W."/>
            <person name="Guo K."/>
            <person name="Jin S."/>
            <person name="Xu P."/>
            <person name="Storey K.B."/>
            <person name="Huan P."/>
            <person name="Zhang T."/>
            <person name="Zhou Y."/>
            <person name="Zhang J."/>
            <person name="Lin C."/>
            <person name="Li X."/>
            <person name="Xing L."/>
            <person name="Huo D."/>
            <person name="Sun M."/>
            <person name="Wang L."/>
            <person name="Mercier A."/>
            <person name="Li F."/>
            <person name="Yang H."/>
            <person name="Xiang J."/>
        </authorList>
    </citation>
    <scope>NUCLEOTIDE SEQUENCE [LARGE SCALE GENOMIC DNA]</scope>
    <source>
        <strain evidence="4">Shaxun</strain>
        <tissue evidence="4">Muscle</tissue>
    </source>
</reference>
<dbReference type="OrthoDB" id="2161379at2759"/>
<dbReference type="PANTHER" id="PTHR44464:SF1">
    <property type="entry name" value="WD REPEAT-CONTAINING PROTEIN 17"/>
    <property type="match status" value="1"/>
</dbReference>
<keyword evidence="2" id="KW-0677">Repeat</keyword>
<dbReference type="PROSITE" id="PS50082">
    <property type="entry name" value="WD_REPEATS_2"/>
    <property type="match status" value="1"/>
</dbReference>
<evidence type="ECO:0000313" key="4">
    <source>
        <dbReference type="EMBL" id="PIK60533.1"/>
    </source>
</evidence>
<dbReference type="InterPro" id="IPR001680">
    <property type="entry name" value="WD40_rpt"/>
</dbReference>
<evidence type="ECO:0000313" key="5">
    <source>
        <dbReference type="Proteomes" id="UP000230750"/>
    </source>
</evidence>
<feature type="repeat" description="WD" evidence="3">
    <location>
        <begin position="6"/>
        <end position="48"/>
    </location>
</feature>
<organism evidence="4 5">
    <name type="scientific">Stichopus japonicus</name>
    <name type="common">Sea cucumber</name>
    <dbReference type="NCBI Taxonomy" id="307972"/>
    <lineage>
        <taxon>Eukaryota</taxon>
        <taxon>Metazoa</taxon>
        <taxon>Echinodermata</taxon>
        <taxon>Eleutherozoa</taxon>
        <taxon>Echinozoa</taxon>
        <taxon>Holothuroidea</taxon>
        <taxon>Aspidochirotacea</taxon>
        <taxon>Aspidochirotida</taxon>
        <taxon>Stichopodidae</taxon>
        <taxon>Apostichopus</taxon>
    </lineage>
</organism>
<dbReference type="PROSITE" id="PS00678">
    <property type="entry name" value="WD_REPEATS_1"/>
    <property type="match status" value="1"/>
</dbReference>
<evidence type="ECO:0000256" key="3">
    <source>
        <dbReference type="PROSITE-ProRule" id="PRU00221"/>
    </source>
</evidence>
<dbReference type="PANTHER" id="PTHR44464">
    <property type="entry name" value="WD REPEAT-CONTAINING PROTEIN 17"/>
    <property type="match status" value="1"/>
</dbReference>
<name>A0A2G8LJV6_STIJA</name>
<dbReference type="InterPro" id="IPR019775">
    <property type="entry name" value="WD40_repeat_CS"/>
</dbReference>
<dbReference type="Proteomes" id="UP000230750">
    <property type="component" value="Unassembled WGS sequence"/>
</dbReference>
<dbReference type="InterPro" id="IPR015943">
    <property type="entry name" value="WD40/YVTN_repeat-like_dom_sf"/>
</dbReference>